<proteinExistence type="predicted"/>
<dbReference type="RefSeq" id="WP_200269453.1">
    <property type="nucleotide sequence ID" value="NZ_JAENIJ010000010.1"/>
</dbReference>
<accession>A0A934S7S7</accession>
<dbReference type="SUPFAM" id="SSF53756">
    <property type="entry name" value="UDP-Glycosyltransferase/glycogen phosphorylase"/>
    <property type="match status" value="1"/>
</dbReference>
<evidence type="ECO:0000313" key="2">
    <source>
        <dbReference type="EMBL" id="MBK1882376.1"/>
    </source>
</evidence>
<protein>
    <submittedName>
        <fullName evidence="2">Uncharacterized protein</fullName>
    </submittedName>
</protein>
<reference evidence="2" key="1">
    <citation type="submission" date="2021-01" db="EMBL/GenBank/DDBJ databases">
        <title>Modified the classification status of verrucomicrobia.</title>
        <authorList>
            <person name="Feng X."/>
        </authorList>
    </citation>
    <scope>NUCLEOTIDE SEQUENCE</scope>
    <source>
        <strain evidence="2">KCTC 22041</strain>
    </source>
</reference>
<dbReference type="Gene3D" id="3.40.50.2000">
    <property type="entry name" value="Glycogen Phosphorylase B"/>
    <property type="match status" value="1"/>
</dbReference>
<name>A0A934S7S7_9BACT</name>
<organism evidence="2 3">
    <name type="scientific">Luteolibacter pohnpeiensis</name>
    <dbReference type="NCBI Taxonomy" id="454153"/>
    <lineage>
        <taxon>Bacteria</taxon>
        <taxon>Pseudomonadati</taxon>
        <taxon>Verrucomicrobiota</taxon>
        <taxon>Verrucomicrobiia</taxon>
        <taxon>Verrucomicrobiales</taxon>
        <taxon>Verrucomicrobiaceae</taxon>
        <taxon>Luteolibacter</taxon>
    </lineage>
</organism>
<dbReference type="AlphaFoldDB" id="A0A934S7S7"/>
<evidence type="ECO:0000313" key="3">
    <source>
        <dbReference type="Proteomes" id="UP000603141"/>
    </source>
</evidence>
<keyword evidence="3" id="KW-1185">Reference proteome</keyword>
<dbReference type="Proteomes" id="UP000603141">
    <property type="component" value="Unassembled WGS sequence"/>
</dbReference>
<comment type="caution">
    <text evidence="2">The sequence shown here is derived from an EMBL/GenBank/DDBJ whole genome shotgun (WGS) entry which is preliminary data.</text>
</comment>
<evidence type="ECO:0000256" key="1">
    <source>
        <dbReference type="SAM" id="MobiDB-lite"/>
    </source>
</evidence>
<feature type="region of interest" description="Disordered" evidence="1">
    <location>
        <begin position="197"/>
        <end position="217"/>
    </location>
</feature>
<gene>
    <name evidence="2" type="ORF">JIN85_08120</name>
</gene>
<dbReference type="EMBL" id="JAENIJ010000010">
    <property type="protein sequence ID" value="MBK1882376.1"/>
    <property type="molecule type" value="Genomic_DNA"/>
</dbReference>
<sequence>MTSSPRKTVALADTRWFGHHPTYLLEFTASLLRCRSRVILMCAEPQEIRDKLAAVGIKNLDEDLICIPFTARNQSYFQSDRDHDPLTTIMRWYHTGKTLRVAERNHQIKADFVFLAYLDSYIRFAPLSVLPTWLIGRPWSGLYFRNHHFAESSGTLKLAAKGDFLLRNSLCQAVCVLDERFDDAITSISGQQVIHFPDVTDETPPADPSEDPHGIRQKARGRKIIGLISMEKRKGLITLLKAAVEAHQAQEPWYFVATGPFLKSTFSDEELEFCESILAKIDSGEMDNIHFDTSGARIPDGQIYNSLFTKFDLIWAAYEGFEGSSNALTKAAIFKIPLVATSGQCIGNRVKKYQLGTTFEEADVPACMVAIRSALAGNDTDGSLLTPQFEAYQAEHSRSRLDEIFGSFMV</sequence>